<protein>
    <submittedName>
        <fullName evidence="1">BZ3500_MvSof-1268-A1-R1_Chr2-1g04154 protein</fullName>
    </submittedName>
</protein>
<gene>
    <name evidence="1" type="ORF">BZ3500_MVSOF-1268-A1-R1_CHR2-1G04154</name>
</gene>
<accession>A0A2X0K7D4</accession>
<dbReference type="EMBL" id="FMWP01000012">
    <property type="protein sequence ID" value="SCZ88047.1"/>
    <property type="molecule type" value="Genomic_DNA"/>
</dbReference>
<dbReference type="Proteomes" id="UP000249723">
    <property type="component" value="Unassembled WGS sequence"/>
</dbReference>
<reference evidence="2" key="1">
    <citation type="submission" date="2016-10" db="EMBL/GenBank/DDBJ databases">
        <authorList>
            <person name="Jeantristanb JTB J.-T."/>
            <person name="Ricardo R."/>
        </authorList>
    </citation>
    <scope>NUCLEOTIDE SEQUENCE [LARGE SCALE GENOMIC DNA]</scope>
</reference>
<evidence type="ECO:0000313" key="1">
    <source>
        <dbReference type="EMBL" id="SCZ88047.1"/>
    </source>
</evidence>
<evidence type="ECO:0000313" key="2">
    <source>
        <dbReference type="Proteomes" id="UP000249723"/>
    </source>
</evidence>
<dbReference type="AlphaFoldDB" id="A0A2X0K7D4"/>
<keyword evidence="2" id="KW-1185">Reference proteome</keyword>
<sequence length="262" mass="29360">MSTLVSLRGKLFAPITLYFDDGLAASNKQALLCSSEISALNMEDRFISSSSAPFSDVLVCHSVAVGTLQYAAQHVRPDIATAVLEVANYMAASSPRDWIWVKLIFRNLSGTVPSNMPGFSTVQPNSTNVRAHAAVMAGAALFWKSRKQVMIGSATALSLKVTPLLRLQRPARGGRYSTWRPNVASIRSINRSHEDNQTCIIFSNNPDFRGRTRHWNIHRFYLRERFEASWRQQSPPLSDRSQYGQHIDKALLSIGMDSERYR</sequence>
<name>A0A2X0K7D4_9BASI</name>
<proteinExistence type="predicted"/>
<organism evidence="1 2">
    <name type="scientific">Microbotryum saponariae</name>
    <dbReference type="NCBI Taxonomy" id="289078"/>
    <lineage>
        <taxon>Eukaryota</taxon>
        <taxon>Fungi</taxon>
        <taxon>Dikarya</taxon>
        <taxon>Basidiomycota</taxon>
        <taxon>Pucciniomycotina</taxon>
        <taxon>Microbotryomycetes</taxon>
        <taxon>Microbotryales</taxon>
        <taxon>Microbotryaceae</taxon>
        <taxon>Microbotryum</taxon>
    </lineage>
</organism>
<dbReference type="STRING" id="289078.A0A2X0K7D4"/>